<dbReference type="GO" id="GO:0050808">
    <property type="term" value="P:synapse organization"/>
    <property type="evidence" value="ECO:0007669"/>
    <property type="project" value="TreeGrafter"/>
</dbReference>
<reference evidence="2" key="1">
    <citation type="journal article" date="2020" name="J Insects Food Feed">
        <title>The yellow mealworm (Tenebrio molitor) genome: a resource for the emerging insects as food and feed industry.</title>
        <authorList>
            <person name="Eriksson T."/>
            <person name="Andere A."/>
            <person name="Kelstrup H."/>
            <person name="Emery V."/>
            <person name="Picard C."/>
        </authorList>
    </citation>
    <scope>NUCLEOTIDE SEQUENCE</scope>
    <source>
        <strain evidence="2">Stoneville</strain>
        <tissue evidence="2">Whole head</tissue>
    </source>
</reference>
<dbReference type="GO" id="GO:0032589">
    <property type="term" value="C:neuron projection membrane"/>
    <property type="evidence" value="ECO:0007669"/>
    <property type="project" value="TreeGrafter"/>
</dbReference>
<evidence type="ECO:0000313" key="2">
    <source>
        <dbReference type="EMBL" id="KAH0813591.1"/>
    </source>
</evidence>
<dbReference type="InterPro" id="IPR003598">
    <property type="entry name" value="Ig_sub2"/>
</dbReference>
<keyword evidence="3" id="KW-1185">Reference proteome</keyword>
<proteinExistence type="predicted"/>
<feature type="domain" description="Ig-like" evidence="1">
    <location>
        <begin position="277"/>
        <end position="371"/>
    </location>
</feature>
<dbReference type="InterPro" id="IPR013783">
    <property type="entry name" value="Ig-like_fold"/>
</dbReference>
<dbReference type="Gene3D" id="2.60.40.10">
    <property type="entry name" value="Immunoglobulins"/>
    <property type="match status" value="2"/>
</dbReference>
<dbReference type="InterPro" id="IPR037448">
    <property type="entry name" value="Zig-8"/>
</dbReference>
<accession>A0A8J6LHH5</accession>
<evidence type="ECO:0000313" key="3">
    <source>
        <dbReference type="Proteomes" id="UP000719412"/>
    </source>
</evidence>
<dbReference type="SUPFAM" id="SSF48726">
    <property type="entry name" value="Immunoglobulin"/>
    <property type="match status" value="2"/>
</dbReference>
<dbReference type="Pfam" id="PF13927">
    <property type="entry name" value="Ig_3"/>
    <property type="match status" value="1"/>
</dbReference>
<sequence>MKMFSTGHLLYINKGIFFQQVSWVRRRDWHILSSGLFTYTNDERFQILHAEGSDDWTLQIKFVQKRDNGTYECQKLHKEEKDTNRLKTYFVPHRSCSPPDPILQSISRFYCNFTRHSAEVPMSEWDIDQQLRLMYNDGVDEYDNTELRLIRVYPEHAILAVYSDQSDLHSITLSKNPIVAISPEDKRSRKGFRDQSSSTSTRELIVVENCIKFNCRMLTCTVKGLKQGAQRGEKRKQTVCGAVGRRELIPGELFMKFQVSTNAGLISHFVNLQIVVPEATIQGTRSGEHHVDIGSIIDLVCVIEKSPTPPQYVFWYHNEHMINYDTARGGISVETVPGARTQSRLTIRDTNDADSGNYTCSASNTEPASIYVFVSEGDNVDAILMRKSCAMCIASQVILLMIAPLVAAMR</sequence>
<dbReference type="Proteomes" id="UP000719412">
    <property type="component" value="Unassembled WGS sequence"/>
</dbReference>
<dbReference type="InterPro" id="IPR036179">
    <property type="entry name" value="Ig-like_dom_sf"/>
</dbReference>
<dbReference type="AlphaFoldDB" id="A0A8J6LHH5"/>
<protein>
    <recommendedName>
        <fullName evidence="1">Ig-like domain-containing protein</fullName>
    </recommendedName>
</protein>
<dbReference type="CDD" id="cd00096">
    <property type="entry name" value="Ig"/>
    <property type="match status" value="1"/>
</dbReference>
<dbReference type="SMART" id="SM00408">
    <property type="entry name" value="IGc2"/>
    <property type="match status" value="1"/>
</dbReference>
<organism evidence="2 3">
    <name type="scientific">Tenebrio molitor</name>
    <name type="common">Yellow mealworm beetle</name>
    <dbReference type="NCBI Taxonomy" id="7067"/>
    <lineage>
        <taxon>Eukaryota</taxon>
        <taxon>Metazoa</taxon>
        <taxon>Ecdysozoa</taxon>
        <taxon>Arthropoda</taxon>
        <taxon>Hexapoda</taxon>
        <taxon>Insecta</taxon>
        <taxon>Pterygota</taxon>
        <taxon>Neoptera</taxon>
        <taxon>Endopterygota</taxon>
        <taxon>Coleoptera</taxon>
        <taxon>Polyphaga</taxon>
        <taxon>Cucujiformia</taxon>
        <taxon>Tenebrionidae</taxon>
        <taxon>Tenebrio</taxon>
    </lineage>
</organism>
<gene>
    <name evidence="2" type="ORF">GEV33_009203</name>
</gene>
<dbReference type="PANTHER" id="PTHR23279:SF45">
    <property type="entry name" value="DEFECTIVE PROBOSCIS EXTENSION RESPONSE 12, ISOFORM C"/>
    <property type="match status" value="1"/>
</dbReference>
<dbReference type="InterPro" id="IPR007110">
    <property type="entry name" value="Ig-like_dom"/>
</dbReference>
<evidence type="ECO:0000259" key="1">
    <source>
        <dbReference type="PROSITE" id="PS50835"/>
    </source>
</evidence>
<dbReference type="SMART" id="SM00409">
    <property type="entry name" value="IG"/>
    <property type="match status" value="1"/>
</dbReference>
<dbReference type="PROSITE" id="PS50835">
    <property type="entry name" value="IG_LIKE"/>
    <property type="match status" value="1"/>
</dbReference>
<dbReference type="InterPro" id="IPR003599">
    <property type="entry name" value="Ig_sub"/>
</dbReference>
<reference evidence="2" key="2">
    <citation type="submission" date="2021-08" db="EMBL/GenBank/DDBJ databases">
        <authorList>
            <person name="Eriksson T."/>
        </authorList>
    </citation>
    <scope>NUCLEOTIDE SEQUENCE</scope>
    <source>
        <strain evidence="2">Stoneville</strain>
        <tissue evidence="2">Whole head</tissue>
    </source>
</reference>
<dbReference type="FunFam" id="2.60.40.10:FF:000533">
    <property type="entry name" value="Uncharacterized protein, isoform A"/>
    <property type="match status" value="1"/>
</dbReference>
<dbReference type="EMBL" id="JABDTM020025140">
    <property type="protein sequence ID" value="KAH0813591.1"/>
    <property type="molecule type" value="Genomic_DNA"/>
</dbReference>
<comment type="caution">
    <text evidence="2">The sequence shown here is derived from an EMBL/GenBank/DDBJ whole genome shotgun (WGS) entry which is preliminary data.</text>
</comment>
<name>A0A8J6LHH5_TENMO</name>
<dbReference type="PANTHER" id="PTHR23279">
    <property type="entry name" value="DEFECTIVE PROBOSCIS EXTENSION RESPONSE DPR -RELATED"/>
    <property type="match status" value="1"/>
</dbReference>